<dbReference type="InterPro" id="IPR039436">
    <property type="entry name" value="Asteroid_dom"/>
</dbReference>
<evidence type="ECO:0000256" key="1">
    <source>
        <dbReference type="ARBA" id="ARBA00007398"/>
    </source>
</evidence>
<evidence type="ECO:0000313" key="5">
    <source>
        <dbReference type="Proteomes" id="UP001140513"/>
    </source>
</evidence>
<name>A0A9W8XH24_9PLEO</name>
<dbReference type="AlphaFoldDB" id="A0A9W8XH24"/>
<feature type="region of interest" description="Disordered" evidence="2">
    <location>
        <begin position="516"/>
        <end position="541"/>
    </location>
</feature>
<evidence type="ECO:0000313" key="4">
    <source>
        <dbReference type="EMBL" id="KAJ4350230.1"/>
    </source>
</evidence>
<evidence type="ECO:0000256" key="2">
    <source>
        <dbReference type="SAM" id="MobiDB-lite"/>
    </source>
</evidence>
<dbReference type="PANTHER" id="PTHR15665">
    <property type="entry name" value="ASTEROID PROTEIN"/>
    <property type="match status" value="1"/>
</dbReference>
<dbReference type="Proteomes" id="UP001140513">
    <property type="component" value="Unassembled WGS sequence"/>
</dbReference>
<gene>
    <name evidence="4" type="ORF">N0V89_008851</name>
</gene>
<comment type="caution">
    <text evidence="4">The sequence shown here is derived from an EMBL/GenBank/DDBJ whole genome shotgun (WGS) entry which is preliminary data.</text>
</comment>
<protein>
    <recommendedName>
        <fullName evidence="3">Asteroid domain-containing protein</fullName>
    </recommendedName>
</protein>
<accession>A0A9W8XH24</accession>
<dbReference type="InterPro" id="IPR026832">
    <property type="entry name" value="Asteroid"/>
</dbReference>
<feature type="compositionally biased region" description="Basic and acidic residues" evidence="2">
    <location>
        <begin position="525"/>
        <end position="541"/>
    </location>
</feature>
<sequence length="559" mass="63414">MGIAGLARRLEAHASRYTPQDLSGYNAIIDGPSLAYHAHKLALAVRDTSNVPRIPSYADITQQALRWLRTLEVINIKVTAILFDGALPDTKQAERIARTARYNQQVNGLRCNYPSTACPIPTSLGSVSYSFLAPALREALANSEYARITFNVPGEADDWCALRAKEEPPSLIFSDDTDLLLYEYPQDFRLLFYRDTELWPEPKFKGYSPSSICKEFGLASLRPFAYCLTQDAHSPESRLIGQAQSVDITSQTYLDFIKRYDVVPNIKDLFLTNQAISSLQSLDVRVSEFICQGINSSVEPVIYLPFLVEDQHRASAWTHGQDLRTISYTLFATDSSKVQEHKRKAQKVAVQDVELYPPQERLAIIQTYARNISAWLEWTIERDVPQSLVWPLFAIGIVLRDLKTPPGIELWLHVLSADFDNTWDLVHLTACLHAALYSLRFLKQCVEVWLSLHKDGSPPLLLFASQLHADLRSMGPITDLFLVPGQARKPQGEQELLRELIAEVYTSANVEVPVERKSNKSVKKQQREVERKERRKQERGVKVGNNSFDVLKFMNVRHT</sequence>
<dbReference type="GeneID" id="80912381"/>
<dbReference type="SUPFAM" id="SSF88723">
    <property type="entry name" value="PIN domain-like"/>
    <property type="match status" value="1"/>
</dbReference>
<dbReference type="OrthoDB" id="5297549at2759"/>
<feature type="domain" description="Asteroid" evidence="3">
    <location>
        <begin position="129"/>
        <end position="355"/>
    </location>
</feature>
<dbReference type="PANTHER" id="PTHR15665:SF1">
    <property type="entry name" value="PROTEIN ASTEROID HOMOLOG 1"/>
    <property type="match status" value="1"/>
</dbReference>
<dbReference type="InterPro" id="IPR029060">
    <property type="entry name" value="PIN-like_dom_sf"/>
</dbReference>
<proteinExistence type="inferred from homology"/>
<dbReference type="Pfam" id="PF12813">
    <property type="entry name" value="XPG_I_2"/>
    <property type="match status" value="1"/>
</dbReference>
<reference evidence="4" key="1">
    <citation type="submission" date="2022-10" db="EMBL/GenBank/DDBJ databases">
        <title>Tapping the CABI collections for fungal endophytes: first genome assemblies for Collariella, Neodidymelliopsis, Ascochyta clinopodiicola, Didymella pomorum, Didymosphaeria variabile, Neocosmospora piperis and Neocucurbitaria cava.</title>
        <authorList>
            <person name="Hill R."/>
        </authorList>
    </citation>
    <scope>NUCLEOTIDE SEQUENCE</scope>
    <source>
        <strain evidence="4">IMI 356815</strain>
    </source>
</reference>
<dbReference type="EMBL" id="JAPEUX010000006">
    <property type="protein sequence ID" value="KAJ4350230.1"/>
    <property type="molecule type" value="Genomic_DNA"/>
</dbReference>
<organism evidence="4 5">
    <name type="scientific">Didymosphaeria variabile</name>
    <dbReference type="NCBI Taxonomy" id="1932322"/>
    <lineage>
        <taxon>Eukaryota</taxon>
        <taxon>Fungi</taxon>
        <taxon>Dikarya</taxon>
        <taxon>Ascomycota</taxon>
        <taxon>Pezizomycotina</taxon>
        <taxon>Dothideomycetes</taxon>
        <taxon>Pleosporomycetidae</taxon>
        <taxon>Pleosporales</taxon>
        <taxon>Massarineae</taxon>
        <taxon>Didymosphaeriaceae</taxon>
        <taxon>Didymosphaeria</taxon>
    </lineage>
</organism>
<comment type="similarity">
    <text evidence="1">Belongs to the asteroid family.</text>
</comment>
<keyword evidence="5" id="KW-1185">Reference proteome</keyword>
<dbReference type="Gene3D" id="3.40.50.1010">
    <property type="entry name" value="5'-nuclease"/>
    <property type="match status" value="1"/>
</dbReference>
<dbReference type="RefSeq" id="XP_056069160.1">
    <property type="nucleotide sequence ID" value="XM_056217604.1"/>
</dbReference>
<evidence type="ECO:0000259" key="3">
    <source>
        <dbReference type="Pfam" id="PF12813"/>
    </source>
</evidence>